<accession>A0AAV2PJ88</accession>
<evidence type="ECO:0008006" key="3">
    <source>
        <dbReference type="Google" id="ProtNLM"/>
    </source>
</evidence>
<proteinExistence type="predicted"/>
<keyword evidence="2" id="KW-1185">Reference proteome</keyword>
<name>A0AAV2PJ88_MEGNR</name>
<comment type="caution">
    <text evidence="1">The sequence shown here is derived from an EMBL/GenBank/DDBJ whole genome shotgun (WGS) entry which is preliminary data.</text>
</comment>
<reference evidence="1 2" key="1">
    <citation type="submission" date="2024-05" db="EMBL/GenBank/DDBJ databases">
        <authorList>
            <person name="Wallberg A."/>
        </authorList>
    </citation>
    <scope>NUCLEOTIDE SEQUENCE [LARGE SCALE GENOMIC DNA]</scope>
</reference>
<feature type="non-terminal residue" evidence="1">
    <location>
        <position position="233"/>
    </location>
</feature>
<evidence type="ECO:0000313" key="1">
    <source>
        <dbReference type="EMBL" id="CAL4058605.1"/>
    </source>
</evidence>
<sequence length="233" mass="27631">WLLRKRQLISVSFASEWLENPAYSPWLSAVADDPYKMHCNKCQKKFGSTLTQIKRHMNRSLKIIISVMINVTTEMLQMHFNPPPPTPRQVRKQVLNHFEKIPKNNFQIYQLYLFFFSFMYMNNHDKFYLMNHRTYNVQLVLKTSGMCIFEAIIRIDITKKPLFRNLENDVIILNINEICAKSYTLNPVPWVGKMAKKVSPSQKLKSYNIKNVTKFQEKHPQILWQNSNSQSKN</sequence>
<gene>
    <name evidence="1" type="ORF">MNOR_LOCUS49</name>
</gene>
<organism evidence="1 2">
    <name type="scientific">Meganyctiphanes norvegica</name>
    <name type="common">Northern krill</name>
    <name type="synonym">Thysanopoda norvegica</name>
    <dbReference type="NCBI Taxonomy" id="48144"/>
    <lineage>
        <taxon>Eukaryota</taxon>
        <taxon>Metazoa</taxon>
        <taxon>Ecdysozoa</taxon>
        <taxon>Arthropoda</taxon>
        <taxon>Crustacea</taxon>
        <taxon>Multicrustacea</taxon>
        <taxon>Malacostraca</taxon>
        <taxon>Eumalacostraca</taxon>
        <taxon>Eucarida</taxon>
        <taxon>Euphausiacea</taxon>
        <taxon>Euphausiidae</taxon>
        <taxon>Meganyctiphanes</taxon>
    </lineage>
</organism>
<dbReference type="EMBL" id="CAXKWB010000009">
    <property type="protein sequence ID" value="CAL4058605.1"/>
    <property type="molecule type" value="Genomic_DNA"/>
</dbReference>
<evidence type="ECO:0000313" key="2">
    <source>
        <dbReference type="Proteomes" id="UP001497623"/>
    </source>
</evidence>
<dbReference type="AlphaFoldDB" id="A0AAV2PJ88"/>
<dbReference type="Proteomes" id="UP001497623">
    <property type="component" value="Unassembled WGS sequence"/>
</dbReference>
<protein>
    <recommendedName>
        <fullName evidence="3">BED-type domain-containing protein</fullName>
    </recommendedName>
</protein>
<feature type="non-terminal residue" evidence="1">
    <location>
        <position position="1"/>
    </location>
</feature>